<dbReference type="OrthoDB" id="2129491at2759"/>
<dbReference type="PANTHER" id="PTHR22604:SF105">
    <property type="entry name" value="TRANS-1,2-DIHYDROBENZENE-1,2-DIOL DEHYDROGENASE"/>
    <property type="match status" value="1"/>
</dbReference>
<evidence type="ECO:0000313" key="9">
    <source>
        <dbReference type="Proteomes" id="UP000053815"/>
    </source>
</evidence>
<dbReference type="PANTHER" id="PTHR22604">
    <property type="entry name" value="OXIDOREDUCTASES"/>
    <property type="match status" value="1"/>
</dbReference>
<name>A0A0C9LZG9_9FUNG</name>
<dbReference type="EMBL" id="DF836290">
    <property type="protein sequence ID" value="GAN00631.1"/>
    <property type="molecule type" value="Genomic_DNA"/>
</dbReference>
<dbReference type="SUPFAM" id="SSF55347">
    <property type="entry name" value="Glyceraldehyde-3-phosphate dehydrogenase-like, C-terminal domain"/>
    <property type="match status" value="1"/>
</dbReference>
<proteinExistence type="inferred from homology"/>
<protein>
    <recommendedName>
        <fullName evidence="3">D-xylose 1-dehydrogenase (NADP(+), D-xylono-1,5-lactone-forming)</fullName>
        <ecNumber evidence="3">1.1.1.179</ecNumber>
    </recommendedName>
    <alternativeName>
        <fullName evidence="4">D-xylose-NADP dehydrogenase</fullName>
    </alternativeName>
</protein>
<dbReference type="AlphaFoldDB" id="A0A0C9LZG9"/>
<comment type="similarity">
    <text evidence="1">Belongs to the Gfo/Idh/MocA family.</text>
</comment>
<organism evidence="8">
    <name type="scientific">Mucor ambiguus</name>
    <dbReference type="NCBI Taxonomy" id="91626"/>
    <lineage>
        <taxon>Eukaryota</taxon>
        <taxon>Fungi</taxon>
        <taxon>Fungi incertae sedis</taxon>
        <taxon>Mucoromycota</taxon>
        <taxon>Mucoromycotina</taxon>
        <taxon>Mucoromycetes</taxon>
        <taxon>Mucorales</taxon>
        <taxon>Mucorineae</taxon>
        <taxon>Mucoraceae</taxon>
        <taxon>Mucor</taxon>
    </lineage>
</organism>
<accession>A0A0C9LZG9</accession>
<dbReference type="STRING" id="91626.A0A0C9LZG9"/>
<evidence type="ECO:0000256" key="1">
    <source>
        <dbReference type="ARBA" id="ARBA00010928"/>
    </source>
</evidence>
<evidence type="ECO:0000259" key="6">
    <source>
        <dbReference type="Pfam" id="PF01408"/>
    </source>
</evidence>
<dbReference type="Pfam" id="PF22725">
    <property type="entry name" value="GFO_IDH_MocA_C3"/>
    <property type="match status" value="1"/>
</dbReference>
<feature type="domain" description="GFO/IDH/MocA-like oxidoreductase" evidence="7">
    <location>
        <begin position="130"/>
        <end position="260"/>
    </location>
</feature>
<dbReference type="InterPro" id="IPR050984">
    <property type="entry name" value="Gfo/Idh/MocA_domain"/>
</dbReference>
<dbReference type="Gene3D" id="3.40.50.720">
    <property type="entry name" value="NAD(P)-binding Rossmann-like Domain"/>
    <property type="match status" value="1"/>
</dbReference>
<dbReference type="Pfam" id="PF01408">
    <property type="entry name" value="GFO_IDH_MocA"/>
    <property type="match status" value="1"/>
</dbReference>
<gene>
    <name evidence="8" type="ORF">MAM1_0001d00053</name>
</gene>
<keyword evidence="9" id="KW-1185">Reference proteome</keyword>
<evidence type="ECO:0000259" key="7">
    <source>
        <dbReference type="Pfam" id="PF22725"/>
    </source>
</evidence>
<evidence type="ECO:0000256" key="5">
    <source>
        <dbReference type="ARBA" id="ARBA00049233"/>
    </source>
</evidence>
<evidence type="ECO:0000256" key="4">
    <source>
        <dbReference type="ARBA" id="ARBA00042988"/>
    </source>
</evidence>
<dbReference type="InterPro" id="IPR036291">
    <property type="entry name" value="NAD(P)-bd_dom_sf"/>
</dbReference>
<dbReference type="SUPFAM" id="SSF51735">
    <property type="entry name" value="NAD(P)-binding Rossmann-fold domains"/>
    <property type="match status" value="1"/>
</dbReference>
<feature type="domain" description="Gfo/Idh/MocA-like oxidoreductase N-terminal" evidence="6">
    <location>
        <begin position="2"/>
        <end position="120"/>
    </location>
</feature>
<evidence type="ECO:0000313" key="8">
    <source>
        <dbReference type="EMBL" id="GAN00631.1"/>
    </source>
</evidence>
<evidence type="ECO:0000256" key="3">
    <source>
        <dbReference type="ARBA" id="ARBA00038984"/>
    </source>
</evidence>
<dbReference type="Proteomes" id="UP000053815">
    <property type="component" value="Unassembled WGS sequence"/>
</dbReference>
<comment type="catalytic activity">
    <reaction evidence="5">
        <text>D-xylose + NADP(+) = D-xylono-1,5-lactone + NADPH + H(+)</text>
        <dbReference type="Rhea" id="RHEA:22000"/>
        <dbReference type="ChEBI" id="CHEBI:15378"/>
        <dbReference type="ChEBI" id="CHEBI:15867"/>
        <dbReference type="ChEBI" id="CHEBI:53455"/>
        <dbReference type="ChEBI" id="CHEBI:57783"/>
        <dbReference type="ChEBI" id="CHEBI:58349"/>
        <dbReference type="EC" id="1.1.1.179"/>
    </reaction>
</comment>
<dbReference type="Gene3D" id="3.30.360.10">
    <property type="entry name" value="Dihydrodipicolinate Reductase, domain 2"/>
    <property type="match status" value="1"/>
</dbReference>
<dbReference type="InterPro" id="IPR000683">
    <property type="entry name" value="Gfo/Idh/MocA-like_OxRdtase_N"/>
</dbReference>
<evidence type="ECO:0000256" key="2">
    <source>
        <dbReference type="ARBA" id="ARBA00023002"/>
    </source>
</evidence>
<dbReference type="InterPro" id="IPR055170">
    <property type="entry name" value="GFO_IDH_MocA-like_dom"/>
</dbReference>
<dbReference type="EC" id="1.1.1.179" evidence="3"/>
<reference evidence="8" key="1">
    <citation type="submission" date="2014-09" db="EMBL/GenBank/DDBJ databases">
        <title>Draft genome sequence of an oleaginous Mucoromycotina fungus Mucor ambiguus NBRC6742.</title>
        <authorList>
            <person name="Takeda I."/>
            <person name="Yamane N."/>
            <person name="Morita T."/>
            <person name="Tamano K."/>
            <person name="Machida M."/>
            <person name="Baker S."/>
            <person name="Koike H."/>
        </authorList>
    </citation>
    <scope>NUCLEOTIDE SEQUENCE</scope>
    <source>
        <strain evidence="8">NBRC 6742</strain>
    </source>
</reference>
<dbReference type="GO" id="GO:0000166">
    <property type="term" value="F:nucleotide binding"/>
    <property type="evidence" value="ECO:0007669"/>
    <property type="project" value="InterPro"/>
</dbReference>
<dbReference type="GO" id="GO:0047837">
    <property type="term" value="F:D-xylose 1-dehydrogenase (NADP+) activity"/>
    <property type="evidence" value="ECO:0007669"/>
    <property type="project" value="UniProtKB-EC"/>
</dbReference>
<sequence length="348" mass="38149">MLKWGIIGTGNIAHTFAKALQVAKKGELVAVGSRSIATAEKFAQEFNIKHSFGSYNELLAFDQVDIVYICTPHPHHYDLALTTAKAGKHMLIEKPMAMTEAQIKSILDTAKEHNLFVMEAYMYRCHPQTLKVVELIQSGAIGQVKLIRANFSFDGRPLGPSSRLWRNELGGGAIMDIGGYPMSFCRLIAGVANNKSGVYSGGGANPTKVKATGYIQPDTKVDEWSNASVEFEGNITAQLFTGIFADTDCSVEVLGSKGSLKVVNLWRPDLAALGPVQIDLTEYGKETKVIPVELQETNLFAYEADAVADAIAQGQHECKYMNWQDTLGQAHAMDAWRKEIGLVYKEDQ</sequence>
<keyword evidence="2" id="KW-0560">Oxidoreductase</keyword>